<organism evidence="1 2">
    <name type="scientific">Cephus cinctus</name>
    <name type="common">Wheat stem sawfly</name>
    <dbReference type="NCBI Taxonomy" id="211228"/>
    <lineage>
        <taxon>Eukaryota</taxon>
        <taxon>Metazoa</taxon>
        <taxon>Ecdysozoa</taxon>
        <taxon>Arthropoda</taxon>
        <taxon>Hexapoda</taxon>
        <taxon>Insecta</taxon>
        <taxon>Pterygota</taxon>
        <taxon>Neoptera</taxon>
        <taxon>Endopterygota</taxon>
        <taxon>Hymenoptera</taxon>
        <taxon>Cephoidea</taxon>
        <taxon>Cephidae</taxon>
        <taxon>Cephus</taxon>
    </lineage>
</organism>
<accession>A0AAJ7BY37</accession>
<name>A0AAJ7BY37_CEPCN</name>
<dbReference type="KEGG" id="ccin:107268736"/>
<keyword evidence="1" id="KW-1185">Reference proteome</keyword>
<gene>
    <name evidence="2" type="primary">LOC107268736</name>
</gene>
<evidence type="ECO:0000313" key="2">
    <source>
        <dbReference type="RefSeq" id="XP_015597277.1"/>
    </source>
</evidence>
<evidence type="ECO:0000313" key="1">
    <source>
        <dbReference type="Proteomes" id="UP000694920"/>
    </source>
</evidence>
<proteinExistence type="predicted"/>
<protein>
    <submittedName>
        <fullName evidence="2">Uncharacterized protein LOC107268736</fullName>
    </submittedName>
</protein>
<dbReference type="Proteomes" id="UP000694920">
    <property type="component" value="Unplaced"/>
</dbReference>
<sequence length="177" mass="20145">MAQLLCEPMKRAIASAVTNLRIAISTGAAVIEDQPLEFIAKLFRLHVNTVRQYSTYLSAEPSANKVKRGQRAVPNVSLSTVDTSTRMEIRNILYDMRRKGCHITLATLLKEIRTRGTTFEGGRSSLHKLVRELGFRYQLDDGRRVLKMNADVIQKKRNFKREYMADENSLSPSQVVF</sequence>
<reference evidence="2" key="1">
    <citation type="submission" date="2025-08" db="UniProtKB">
        <authorList>
            <consortium name="RefSeq"/>
        </authorList>
    </citation>
    <scope>IDENTIFICATION</scope>
</reference>
<dbReference type="RefSeq" id="XP_015597277.1">
    <property type="nucleotide sequence ID" value="XM_015741791.2"/>
</dbReference>
<dbReference type="AlphaFoldDB" id="A0AAJ7BY37"/>
<dbReference type="GeneID" id="107268736"/>